<evidence type="ECO:0000256" key="1">
    <source>
        <dbReference type="ARBA" id="ARBA00004651"/>
    </source>
</evidence>
<dbReference type="PANTHER" id="PTHR30619">
    <property type="entry name" value="DNA INTERNALIZATION/COMPETENCE PROTEIN COMEC/REC2"/>
    <property type="match status" value="1"/>
</dbReference>
<dbReference type="PANTHER" id="PTHR30619:SF7">
    <property type="entry name" value="BETA-LACTAMASE DOMAIN PROTEIN"/>
    <property type="match status" value="1"/>
</dbReference>
<dbReference type="Proteomes" id="UP000233350">
    <property type="component" value="Unassembled WGS sequence"/>
</dbReference>
<feature type="transmembrane region" description="Helical" evidence="6">
    <location>
        <begin position="17"/>
        <end position="36"/>
    </location>
</feature>
<accession>A0A2N3PLK9</accession>
<keyword evidence="4 6" id="KW-1133">Transmembrane helix</keyword>
<dbReference type="GO" id="GO:0005886">
    <property type="term" value="C:plasma membrane"/>
    <property type="evidence" value="ECO:0007669"/>
    <property type="project" value="UniProtKB-SubCell"/>
</dbReference>
<dbReference type="NCBIfam" id="TIGR00360">
    <property type="entry name" value="ComEC_N-term"/>
    <property type="match status" value="1"/>
</dbReference>
<keyword evidence="5 6" id="KW-0472">Membrane</keyword>
<feature type="transmembrane region" description="Helical" evidence="6">
    <location>
        <begin position="210"/>
        <end position="229"/>
    </location>
</feature>
<feature type="transmembrane region" description="Helical" evidence="6">
    <location>
        <begin position="311"/>
        <end position="331"/>
    </location>
</feature>
<dbReference type="Pfam" id="PF03772">
    <property type="entry name" value="Competence"/>
    <property type="match status" value="1"/>
</dbReference>
<feature type="transmembrane region" description="Helical" evidence="6">
    <location>
        <begin position="351"/>
        <end position="375"/>
    </location>
</feature>
<keyword evidence="9" id="KW-1185">Reference proteome</keyword>
<name>A0A2N3PLK9_9HELI</name>
<comment type="caution">
    <text evidence="8">The sequence shown here is derived from an EMBL/GenBank/DDBJ whole genome shotgun (WGS) entry which is preliminary data.</text>
</comment>
<comment type="subcellular location">
    <subcellularLocation>
        <location evidence="1">Cell membrane</location>
        <topology evidence="1">Multi-pass membrane protein</topology>
    </subcellularLocation>
</comment>
<feature type="transmembrane region" description="Helical" evidence="6">
    <location>
        <begin position="235"/>
        <end position="254"/>
    </location>
</feature>
<proteinExistence type="predicted"/>
<organism evidence="8 9">
    <name type="scientific">Helicobacter winghamensis</name>
    <dbReference type="NCBI Taxonomy" id="157268"/>
    <lineage>
        <taxon>Bacteria</taxon>
        <taxon>Pseudomonadati</taxon>
        <taxon>Campylobacterota</taxon>
        <taxon>Epsilonproteobacteria</taxon>
        <taxon>Campylobacterales</taxon>
        <taxon>Helicobacteraceae</taxon>
        <taxon>Helicobacter</taxon>
    </lineage>
</organism>
<dbReference type="AlphaFoldDB" id="A0A2N3PLK9"/>
<feature type="domain" description="ComEC/Rec2-related protein" evidence="7">
    <location>
        <begin position="158"/>
        <end position="380"/>
    </location>
</feature>
<dbReference type="InterPro" id="IPR004477">
    <property type="entry name" value="ComEC_N"/>
</dbReference>
<evidence type="ECO:0000259" key="7">
    <source>
        <dbReference type="Pfam" id="PF03772"/>
    </source>
</evidence>
<feature type="transmembrane region" description="Helical" evidence="6">
    <location>
        <begin position="172"/>
        <end position="198"/>
    </location>
</feature>
<keyword evidence="3 6" id="KW-0812">Transmembrane</keyword>
<evidence type="ECO:0000256" key="6">
    <source>
        <dbReference type="SAM" id="Phobius"/>
    </source>
</evidence>
<protein>
    <submittedName>
        <fullName evidence="8">Competence protein</fullName>
    </submittedName>
</protein>
<evidence type="ECO:0000313" key="9">
    <source>
        <dbReference type="Proteomes" id="UP000233350"/>
    </source>
</evidence>
<evidence type="ECO:0000256" key="4">
    <source>
        <dbReference type="ARBA" id="ARBA00022989"/>
    </source>
</evidence>
<evidence type="ECO:0000256" key="2">
    <source>
        <dbReference type="ARBA" id="ARBA00022475"/>
    </source>
</evidence>
<dbReference type="STRING" id="556267.HWAG_01175"/>
<keyword evidence="2" id="KW-1003">Cell membrane</keyword>
<evidence type="ECO:0000256" key="5">
    <source>
        <dbReference type="ARBA" id="ARBA00023136"/>
    </source>
</evidence>
<feature type="transmembrane region" description="Helical" evidence="6">
    <location>
        <begin position="406"/>
        <end position="427"/>
    </location>
</feature>
<dbReference type="EMBL" id="MBPK01000001">
    <property type="protein sequence ID" value="PKT82743.1"/>
    <property type="molecule type" value="Genomic_DNA"/>
</dbReference>
<sequence length="430" mass="49796">MIVLEPVSLFTTFKERLILFAFLVIVCGCTLLFKFYQFHTLKLEQTPQIRAEVLLQYTKTKNNKTYSVLKLKSDIGIFYTTTYEDLRDIKRKEVLLRLVFKNVGFLEFLKGFYAPSFSIILLRDSGAGFKESLRQSIISQHSTQIMGEYYLALFLADSLPKQWRDLAQSYGIAHIFAISGFHTGILSAVGFFILGFLYKPLQARFFPFRNFFFDVGFMVVALLLAYYLILTQSPSYLRAITMSVVAFAMLWRGIDIWRLEMLFWCVLGLLAFFPQLLFSVGFYFSCLGVLYIFLFFKYFKIPKGVLKKLFYGIALNASTFFQMGIIVYYFFPPFSPLSLLSLIFTPLFSLYYPLVFFAHFLGLGGILDTLLLWWLEIPTRTIPLNPGIYAFLFCNALSLVAVRYKIAFLGLLGLNIVYFCYGVYLYFNAF</sequence>
<feature type="transmembrane region" description="Helical" evidence="6">
    <location>
        <begin position="382"/>
        <end position="400"/>
    </location>
</feature>
<reference evidence="8 9" key="1">
    <citation type="submission" date="2016-07" db="EMBL/GenBank/DDBJ databases">
        <title>Detection of Helicobacter winghamensis from caecal content of red fox (Vulpes vulpes).</title>
        <authorList>
            <person name="Zanoni R.G."/>
            <person name="Florio D."/>
            <person name="Caffara M."/>
            <person name="Renzi M."/>
            <person name="Parisi A."/>
            <person name="Pasquali F."/>
            <person name="Manfreda G."/>
        </authorList>
    </citation>
    <scope>NUCLEOTIDE SEQUENCE [LARGE SCALE GENOMIC DNA]</scope>
    <source>
        <strain evidence="8 9">295_13</strain>
    </source>
</reference>
<feature type="transmembrane region" description="Helical" evidence="6">
    <location>
        <begin position="282"/>
        <end position="299"/>
    </location>
</feature>
<dbReference type="InterPro" id="IPR052159">
    <property type="entry name" value="Competence_DNA_uptake"/>
</dbReference>
<gene>
    <name evidence="8" type="ORF">BCM31_06210</name>
</gene>
<evidence type="ECO:0000313" key="8">
    <source>
        <dbReference type="EMBL" id="PKT82743.1"/>
    </source>
</evidence>
<evidence type="ECO:0000256" key="3">
    <source>
        <dbReference type="ARBA" id="ARBA00022692"/>
    </source>
</evidence>